<dbReference type="Pfam" id="PF22597">
    <property type="entry name" value="DYN_lid"/>
    <property type="match status" value="1"/>
</dbReference>
<dbReference type="PANTHER" id="PTHR45703:SF36">
    <property type="entry name" value="DYNEIN HEAVY CHAIN, CYTOPLASMIC"/>
    <property type="match status" value="1"/>
</dbReference>
<dbReference type="InterPro" id="IPR027417">
    <property type="entry name" value="P-loop_NTPase"/>
</dbReference>
<dbReference type="GO" id="GO:0045505">
    <property type="term" value="F:dynein intermediate chain binding"/>
    <property type="evidence" value="ECO:0007669"/>
    <property type="project" value="InterPro"/>
</dbReference>
<dbReference type="Gene3D" id="3.40.50.300">
    <property type="entry name" value="P-loop containing nucleotide triphosphate hydrolases"/>
    <property type="match status" value="3"/>
</dbReference>
<evidence type="ECO:0000259" key="3">
    <source>
        <dbReference type="Pfam" id="PF22597"/>
    </source>
</evidence>
<protein>
    <recommendedName>
        <fullName evidence="5">Dynein heavy chain hydrolytic ATP-binding dynein motor region domain-containing protein</fullName>
    </recommendedName>
</protein>
<dbReference type="AlphaFoldDB" id="A0A0H5QWW8"/>
<feature type="domain" description="Dynein heavy chain AAA 5 extension" evidence="2">
    <location>
        <begin position="457"/>
        <end position="579"/>
    </location>
</feature>
<dbReference type="Gene3D" id="1.10.8.710">
    <property type="match status" value="1"/>
</dbReference>
<dbReference type="EMBL" id="HACM01005790">
    <property type="protein sequence ID" value="CRZ06232.1"/>
    <property type="molecule type" value="Transcribed_RNA"/>
</dbReference>
<evidence type="ECO:0000259" key="2">
    <source>
        <dbReference type="Pfam" id="PF17852"/>
    </source>
</evidence>
<dbReference type="GO" id="GO:0005524">
    <property type="term" value="F:ATP binding"/>
    <property type="evidence" value="ECO:0007669"/>
    <property type="project" value="InterPro"/>
</dbReference>
<reference evidence="4" key="1">
    <citation type="submission" date="2015-04" db="EMBL/GenBank/DDBJ databases">
        <title>The genome sequence of the plant pathogenic Rhizarian Plasmodiophora brassicae reveals insights in its biotrophic life cycle and the origin of chitin synthesis.</title>
        <authorList>
            <person name="Schwelm A."/>
            <person name="Fogelqvist J."/>
            <person name="Knaust A."/>
            <person name="Julke S."/>
            <person name="Lilja T."/>
            <person name="Dhandapani V."/>
            <person name="Bonilla-Rosso G."/>
            <person name="Karlsson M."/>
            <person name="Shevchenko A."/>
            <person name="Choi S.R."/>
            <person name="Kim H.G."/>
            <person name="Park J.Y."/>
            <person name="Lim Y.P."/>
            <person name="Ludwig-Muller J."/>
            <person name="Dixelius C."/>
        </authorList>
    </citation>
    <scope>NUCLEOTIDE SEQUENCE</scope>
    <source>
        <tissue evidence="4">Potato root galls</tissue>
    </source>
</reference>
<evidence type="ECO:0000259" key="1">
    <source>
        <dbReference type="Pfam" id="PF12774"/>
    </source>
</evidence>
<feature type="domain" description="Dynein 2 heavy chain 1 cytoplasmic ATPase lid" evidence="3">
    <location>
        <begin position="782"/>
        <end position="872"/>
    </location>
</feature>
<name>A0A0H5QWW8_9EUKA</name>
<feature type="non-terminal residue" evidence="4">
    <location>
        <position position="909"/>
    </location>
</feature>
<dbReference type="GO" id="GO:0007018">
    <property type="term" value="P:microtubule-based movement"/>
    <property type="evidence" value="ECO:0007669"/>
    <property type="project" value="InterPro"/>
</dbReference>
<sequence>MVKDVAKYLGFQCLTVDCQETMGPSVFVQLFSGIVQLGAWVCFDNMFRIEPGALAAVAQHILTIRHALNSSRHEFLFEGRMTPVNANVGIFTTAETVNFKDASVMPDNIKHLFRPISIAKTDCHAIANVCLLHEGFNQSSSAQLAKNFMDFVSKLDTYLSRSNGLPKSCNVRTSKMIIRFAGTMFRSQPNRTAESCIIAAVHQLITPTLGHSDISVVEAYLSQTFQMQETPSISPLETPLGKSISAEIASHQWNLGNKFISKVMQLYDATLSQMGVVLLGPPASGKSLSIAVLMSALTAYLQQNSQEHEFPKVNRHVVYPASLSMEQLYGKLDPVSKQWSDGIITMLFRDAVGAQSRSWLVFDGCVDAAWMQPLYSALDVSRFLFCNNGERIPVSPFTTLMFESSDLSNAAPDFVSRCIIVRFEEEDFECNALIDKWAVGFQERFGARASRVLMSMREHISPVLKFVRASCTERVVSTDAVLVNSCFNLLDALLVPERAADPSVHGDEGVNRVISMYLLFAIIWSIGGRIDDRSQIMFSAFIRSRFAKGRSSGIPLPPEQGTVYDYYVSSERATYLPWSQRMEAYEFDPNKPFDTMLVPTTDSVRYRFILELLTSIGSHVIFASKNGVGKTAQIQSFVSSASQRAVTISIPFSVHTTPVELQNHIECKLDTKRRSVVGPPAGKKLLIFVDDVNLPCASDCRYDSVEFLRQCLDSGGFHDWKSLNFKRLVDTIFVGAMSFSTIGAHNKDSHAARLLHHFQAIWWSEPSDAVARSIFGSILSNFLKVSNIALEDAVKPLITSLISMGQRLKQKKQWKSGTLGIDHMFTFHDFNKIVQGILLVGPSHKFSDKGSLVRVWVHEIFRVFRDRLHQSSDIDLVNTVVCEETQISLPGVSVPVDDIYSFPIDGSTS</sequence>
<dbReference type="GO" id="GO:0051959">
    <property type="term" value="F:dynein light intermediate chain binding"/>
    <property type="evidence" value="ECO:0007669"/>
    <property type="project" value="InterPro"/>
</dbReference>
<dbReference type="InterPro" id="IPR035699">
    <property type="entry name" value="AAA_6"/>
</dbReference>
<dbReference type="Pfam" id="PF12775">
    <property type="entry name" value="AAA_7"/>
    <property type="match status" value="1"/>
</dbReference>
<dbReference type="GO" id="GO:0030286">
    <property type="term" value="C:dynein complex"/>
    <property type="evidence" value="ECO:0007669"/>
    <property type="project" value="InterPro"/>
</dbReference>
<proteinExistence type="predicted"/>
<dbReference type="Gene3D" id="1.20.920.30">
    <property type="match status" value="1"/>
</dbReference>
<dbReference type="InterPro" id="IPR043157">
    <property type="entry name" value="Dynein_AAA1S"/>
</dbReference>
<dbReference type="InterPro" id="IPR041466">
    <property type="entry name" value="Dynein_AAA5_ext"/>
</dbReference>
<dbReference type="Pfam" id="PF17852">
    <property type="entry name" value="Dynein_AAA_lid"/>
    <property type="match status" value="1"/>
</dbReference>
<dbReference type="InterPro" id="IPR054354">
    <property type="entry name" value="DYNC2H1-like_lid"/>
</dbReference>
<dbReference type="Pfam" id="PF12774">
    <property type="entry name" value="AAA_6"/>
    <property type="match status" value="1"/>
</dbReference>
<dbReference type="PANTHER" id="PTHR45703">
    <property type="entry name" value="DYNEIN HEAVY CHAIN"/>
    <property type="match status" value="1"/>
</dbReference>
<dbReference type="SUPFAM" id="SSF52540">
    <property type="entry name" value="P-loop containing nucleoside triphosphate hydrolases"/>
    <property type="match status" value="2"/>
</dbReference>
<feature type="domain" description="Dynein heavy chain hydrolytic ATP-binding dynein motor region" evidence="1">
    <location>
        <begin position="2"/>
        <end position="287"/>
    </location>
</feature>
<accession>A0A0H5QWW8</accession>
<dbReference type="InterPro" id="IPR026983">
    <property type="entry name" value="DHC"/>
</dbReference>
<evidence type="ECO:0008006" key="5">
    <source>
        <dbReference type="Google" id="ProtNLM"/>
    </source>
</evidence>
<organism evidence="4">
    <name type="scientific">Spongospora subterranea</name>
    <dbReference type="NCBI Taxonomy" id="70186"/>
    <lineage>
        <taxon>Eukaryota</taxon>
        <taxon>Sar</taxon>
        <taxon>Rhizaria</taxon>
        <taxon>Endomyxa</taxon>
        <taxon>Phytomyxea</taxon>
        <taxon>Plasmodiophorida</taxon>
        <taxon>Plasmodiophoridae</taxon>
        <taxon>Spongospora</taxon>
    </lineage>
</organism>
<evidence type="ECO:0000313" key="4">
    <source>
        <dbReference type="EMBL" id="CRZ06232.1"/>
    </source>
</evidence>